<dbReference type="AlphaFoldDB" id="A0A0K2VMP1"/>
<sequence>MNRLEVAALAAAFDQQTEGMVEGTITDQRIYEALTTGPAFSDEERRLLWLSPDVRSIYFNVRTSVDREIRLRMLEAGYGGELRLRAASDDSDVHTIRGKGYKLTLFRDRDGESEEWSISLQLDKGLHEILPPRASIRLRDGGGAVWIDGIPNNLGQISAFWRYSGETPIERAARHGLVLSN</sequence>
<name>A0A0K2VMP1_MESPL</name>
<dbReference type="Proteomes" id="UP000182888">
    <property type="component" value="Unassembled WGS sequence"/>
</dbReference>
<accession>A0A0K2VMP1</accession>
<proteinExistence type="predicted"/>
<evidence type="ECO:0000313" key="1">
    <source>
        <dbReference type="EMBL" id="CDX49147.1"/>
    </source>
</evidence>
<evidence type="ECO:0000313" key="2">
    <source>
        <dbReference type="Proteomes" id="UP000182888"/>
    </source>
</evidence>
<gene>
    <name evidence="1" type="ORF">MPL1032_10214</name>
</gene>
<organism evidence="1 2">
    <name type="scientific">Mesorhizobium plurifarium</name>
    <dbReference type="NCBI Taxonomy" id="69974"/>
    <lineage>
        <taxon>Bacteria</taxon>
        <taxon>Pseudomonadati</taxon>
        <taxon>Pseudomonadota</taxon>
        <taxon>Alphaproteobacteria</taxon>
        <taxon>Hyphomicrobiales</taxon>
        <taxon>Phyllobacteriaceae</taxon>
        <taxon>Mesorhizobium</taxon>
    </lineage>
</organism>
<reference evidence="2" key="1">
    <citation type="submission" date="2014-08" db="EMBL/GenBank/DDBJ databases">
        <authorList>
            <person name="Edwards T."/>
        </authorList>
    </citation>
    <scope>NUCLEOTIDE SEQUENCE [LARGE SCALE GENOMIC DNA]</scope>
</reference>
<dbReference type="EMBL" id="CCND01000001">
    <property type="protein sequence ID" value="CDX49147.1"/>
    <property type="molecule type" value="Genomic_DNA"/>
</dbReference>
<protein>
    <submittedName>
        <fullName evidence="1">Uncharacterized protein</fullName>
    </submittedName>
</protein>